<evidence type="ECO:0000259" key="2">
    <source>
        <dbReference type="Pfam" id="PF15978"/>
    </source>
</evidence>
<dbReference type="InterPro" id="IPR032750">
    <property type="entry name" value="TnsD_C"/>
</dbReference>
<gene>
    <name evidence="3" type="ORF">CYJ10_30050</name>
</gene>
<dbReference type="Pfam" id="PF06527">
    <property type="entry name" value="TniQ"/>
    <property type="match status" value="1"/>
</dbReference>
<evidence type="ECO:0000313" key="3">
    <source>
        <dbReference type="EMBL" id="PLP96837.1"/>
    </source>
</evidence>
<sequence>MASVLLPRPYSDELLYGAVRRYISYAGPVDRNRFLEILTGCRTRPVMDLPWCLTHISEMTYSTWRMSPVRIANQLTLLPLYSWHLHPLDAELLMTMACGPIGTGIKSFAKASVNHVKRPPHLRMCPVCRSEDMENGEAYWHRTHQIPGLLFCPNHETSIVETDAPYVIHRLNEWADANDAALAESNTSCLTPTQAARALEISKHLAKTLNGELDIHVDRTIYYMLLAVDGGLCKSTRMLPVTIIDEFYDYYSGTLLDLLGLPKLERDRSCWIFKCINNRDYGHPLQHAAIEVFLNDVAKKRKILVDVGFGPFKCLNQRCHKDNGLATARIVAADCWPSGLRITAKCSCGFAFSFSKTNVADKLSPGDYQIESTSPSWRREVLSLHADGKSAPRIAEILEVDSQTIRKTIGENYPYCTALDERKRVLLREQWKAAYAMYGGVLSDAKSAYYILHKTLEISDNHWLTTYNRKHANWNIASSPNIDDRHLPLNELDERWSKRIDAVVAFQIAHPLSLRPMTYTEIAEEASLKYKYIKYLGKASLPKTFISLKLGRLKLSIR</sequence>
<dbReference type="EMBL" id="PJRP01000022">
    <property type="protein sequence ID" value="PLP96837.1"/>
    <property type="molecule type" value="Genomic_DNA"/>
</dbReference>
<dbReference type="OrthoDB" id="470139at2"/>
<dbReference type="AlphaFoldDB" id="A0A2N5C3Q5"/>
<dbReference type="InterPro" id="IPR009492">
    <property type="entry name" value="TniQ"/>
</dbReference>
<dbReference type="Pfam" id="PF15978">
    <property type="entry name" value="TnsD"/>
    <property type="match status" value="1"/>
</dbReference>
<reference evidence="3 4" key="1">
    <citation type="submission" date="2017-12" db="EMBL/GenBank/DDBJ databases">
        <title>Genome sequence of the active heterotrophic nitrifier-denitrifier, Cupriavidus pauculus UM1.</title>
        <authorList>
            <person name="Putonti C."/>
            <person name="Castignetti D."/>
        </authorList>
    </citation>
    <scope>NUCLEOTIDE SEQUENCE [LARGE SCALE GENOMIC DNA]</scope>
    <source>
        <strain evidence="3 4">UM1</strain>
    </source>
</reference>
<dbReference type="RefSeq" id="WP_101685092.1">
    <property type="nucleotide sequence ID" value="NZ_PJRP01000022.1"/>
</dbReference>
<feature type="domain" description="TniQ" evidence="1">
    <location>
        <begin position="6"/>
        <end position="157"/>
    </location>
</feature>
<comment type="caution">
    <text evidence="3">The sequence shown here is derived from an EMBL/GenBank/DDBJ whole genome shotgun (WGS) entry which is preliminary data.</text>
</comment>
<accession>A0A2N5C3Q5</accession>
<evidence type="ECO:0000259" key="1">
    <source>
        <dbReference type="Pfam" id="PF06527"/>
    </source>
</evidence>
<evidence type="ECO:0000313" key="4">
    <source>
        <dbReference type="Proteomes" id="UP000234341"/>
    </source>
</evidence>
<feature type="domain" description="Transposon Tn7 transposition protein TnsD C-terminal" evidence="2">
    <location>
        <begin position="223"/>
        <end position="504"/>
    </location>
</feature>
<organism evidence="3 4">
    <name type="scientific">Cupriavidus pauculus</name>
    <dbReference type="NCBI Taxonomy" id="82633"/>
    <lineage>
        <taxon>Bacteria</taxon>
        <taxon>Pseudomonadati</taxon>
        <taxon>Pseudomonadota</taxon>
        <taxon>Betaproteobacteria</taxon>
        <taxon>Burkholderiales</taxon>
        <taxon>Burkholderiaceae</taxon>
        <taxon>Cupriavidus</taxon>
    </lineage>
</organism>
<protein>
    <submittedName>
        <fullName evidence="3">Uncharacterized protein</fullName>
    </submittedName>
</protein>
<name>A0A2N5C3Q5_9BURK</name>
<proteinExistence type="predicted"/>
<dbReference type="Proteomes" id="UP000234341">
    <property type="component" value="Unassembled WGS sequence"/>
</dbReference>